<dbReference type="InterPro" id="IPR019285">
    <property type="entry name" value="DUF2336"/>
</dbReference>
<reference evidence="1 2" key="1">
    <citation type="journal article" date="2014" name="Genome Announc.">
        <title>Genome Sequence of Afipia felis Strain 76713, Isolated in Hospital Water Using an Amoeba Co-Culture Procedure.</title>
        <authorList>
            <person name="Benamar S."/>
            <person name="La Scola B."/>
            <person name="Croce O."/>
        </authorList>
    </citation>
    <scope>NUCLEOTIDE SEQUENCE [LARGE SCALE GENOMIC DNA]</scope>
    <source>
        <strain evidence="1 2">76713</strain>
    </source>
</reference>
<comment type="caution">
    <text evidence="1">The sequence shown here is derived from an EMBL/GenBank/DDBJ whole genome shotgun (WGS) entry which is preliminary data.</text>
</comment>
<proteinExistence type="predicted"/>
<evidence type="ECO:0008006" key="3">
    <source>
        <dbReference type="Google" id="ProtNLM"/>
    </source>
</evidence>
<evidence type="ECO:0000313" key="2">
    <source>
        <dbReference type="Proteomes" id="UP000035762"/>
    </source>
</evidence>
<protein>
    <recommendedName>
        <fullName evidence="3">DUF2336 domain-containing protein</fullName>
    </recommendedName>
</protein>
<gene>
    <name evidence="1" type="ORF">BN961_01944</name>
</gene>
<accession>A0A090N7F8</accession>
<dbReference type="EMBL" id="CCAZ020000001">
    <property type="protein sequence ID" value="CEG08528.1"/>
    <property type="molecule type" value="Genomic_DNA"/>
</dbReference>
<dbReference type="Proteomes" id="UP000035762">
    <property type="component" value="Unassembled WGS sequence"/>
</dbReference>
<dbReference type="Pfam" id="PF10098">
    <property type="entry name" value="DUF2336"/>
    <property type="match status" value="1"/>
</dbReference>
<name>A0A090N7F8_AFIFE</name>
<dbReference type="STRING" id="1035.BN961_01944"/>
<keyword evidence="2" id="KW-1185">Reference proteome</keyword>
<sequence length="386" mass="41948">MLFSLRENVGGLPFGTEVMSAHAANATSLLADLQAALTHGTVARRVETLRRVTDLFLYAPAAYSDEQIALFDDVFQCLLLKMEQSAKQLLAERLAQVAEAPAGVIRTLAFDDMIEIAAPVLSHSEKLNETALVENARKKSQGHLLAISKRKVLTHAVTDVLVERGNDDVVESTINNPGAEFSDNGYSRLIMRAEGHDGIATCLGLRPIPRHFYLQLVAKASHAVRTRLNEANPHYAAEVAAVVKDVAIQASDAKTEDTIRAQTLVKLLHSDGRLNEAQVAAFAEHGRVEEVSTAIALMTDVPILTVENMMIEPRAEGLLVLAKVAGLSWATVEKILKARHAVGDVGVSTSLAEYHDHFNLLRPATAQQVLRFYRMREAGTIPAATS</sequence>
<evidence type="ECO:0000313" key="1">
    <source>
        <dbReference type="EMBL" id="CEG08528.1"/>
    </source>
</evidence>
<organism evidence="1 2">
    <name type="scientific">Afipia felis</name>
    <name type="common">Cat scratch disease bacillus</name>
    <dbReference type="NCBI Taxonomy" id="1035"/>
    <lineage>
        <taxon>Bacteria</taxon>
        <taxon>Pseudomonadati</taxon>
        <taxon>Pseudomonadota</taxon>
        <taxon>Alphaproteobacteria</taxon>
        <taxon>Hyphomicrobiales</taxon>
        <taxon>Nitrobacteraceae</taxon>
        <taxon>Afipia</taxon>
    </lineage>
</organism>
<dbReference type="AlphaFoldDB" id="A0A090N7F8"/>